<keyword evidence="3" id="KW-1003">Cell membrane</keyword>
<proteinExistence type="predicted"/>
<evidence type="ECO:0000313" key="10">
    <source>
        <dbReference type="Proteomes" id="UP001589776"/>
    </source>
</evidence>
<dbReference type="CDD" id="cd06173">
    <property type="entry name" value="MFS_MefA_like"/>
    <property type="match status" value="1"/>
</dbReference>
<feature type="transmembrane region" description="Helical" evidence="7">
    <location>
        <begin position="98"/>
        <end position="120"/>
    </location>
</feature>
<comment type="subcellular location">
    <subcellularLocation>
        <location evidence="1">Cell membrane</location>
        <topology evidence="1">Multi-pass membrane protein</topology>
    </subcellularLocation>
</comment>
<evidence type="ECO:0000256" key="2">
    <source>
        <dbReference type="ARBA" id="ARBA00022448"/>
    </source>
</evidence>
<dbReference type="SUPFAM" id="SSF103473">
    <property type="entry name" value="MFS general substrate transporter"/>
    <property type="match status" value="1"/>
</dbReference>
<evidence type="ECO:0000256" key="3">
    <source>
        <dbReference type="ARBA" id="ARBA00022475"/>
    </source>
</evidence>
<reference evidence="9 10" key="1">
    <citation type="submission" date="2024-09" db="EMBL/GenBank/DDBJ databases">
        <authorList>
            <person name="Sun Q."/>
            <person name="Mori K."/>
        </authorList>
    </citation>
    <scope>NUCLEOTIDE SEQUENCE [LARGE SCALE GENOMIC DNA]</scope>
    <source>
        <strain evidence="9 10">CCM 7759</strain>
    </source>
</reference>
<keyword evidence="4 7" id="KW-0812">Transmembrane</keyword>
<keyword evidence="6 7" id="KW-0472">Membrane</keyword>
<evidence type="ECO:0000256" key="6">
    <source>
        <dbReference type="ARBA" id="ARBA00023136"/>
    </source>
</evidence>
<keyword evidence="2" id="KW-0813">Transport</keyword>
<comment type="caution">
    <text evidence="9">The sequence shown here is derived from an EMBL/GenBank/DDBJ whole genome shotgun (WGS) entry which is preliminary data.</text>
</comment>
<dbReference type="PANTHER" id="PTHR23513:SF6">
    <property type="entry name" value="MAJOR FACILITATOR SUPERFAMILY ASSOCIATED DOMAIN-CONTAINING PROTEIN"/>
    <property type="match status" value="1"/>
</dbReference>
<gene>
    <name evidence="9" type="ORF">ACFFK0_21815</name>
</gene>
<feature type="transmembrane region" description="Helical" evidence="7">
    <location>
        <begin position="386"/>
        <end position="405"/>
    </location>
</feature>
<feature type="transmembrane region" description="Helical" evidence="7">
    <location>
        <begin position="12"/>
        <end position="33"/>
    </location>
</feature>
<dbReference type="InterPro" id="IPR020846">
    <property type="entry name" value="MFS_dom"/>
</dbReference>
<organism evidence="9 10">
    <name type="scientific">Paenibacillus chartarius</name>
    <dbReference type="NCBI Taxonomy" id="747481"/>
    <lineage>
        <taxon>Bacteria</taxon>
        <taxon>Bacillati</taxon>
        <taxon>Bacillota</taxon>
        <taxon>Bacilli</taxon>
        <taxon>Bacillales</taxon>
        <taxon>Paenibacillaceae</taxon>
        <taxon>Paenibacillus</taxon>
    </lineage>
</organism>
<dbReference type="Gene3D" id="1.20.1250.20">
    <property type="entry name" value="MFS general substrate transporter like domains"/>
    <property type="match status" value="1"/>
</dbReference>
<feature type="transmembrane region" description="Helical" evidence="7">
    <location>
        <begin position="39"/>
        <end position="62"/>
    </location>
</feature>
<dbReference type="Pfam" id="PF07690">
    <property type="entry name" value="MFS_1"/>
    <property type="match status" value="1"/>
</dbReference>
<feature type="domain" description="Major facilitator superfamily (MFS) profile" evidence="8">
    <location>
        <begin position="1"/>
        <end position="192"/>
    </location>
</feature>
<dbReference type="PROSITE" id="PS50850">
    <property type="entry name" value="MFS"/>
    <property type="match status" value="1"/>
</dbReference>
<feature type="transmembrane region" description="Helical" evidence="7">
    <location>
        <begin position="69"/>
        <end position="92"/>
    </location>
</feature>
<feature type="transmembrane region" description="Helical" evidence="7">
    <location>
        <begin position="325"/>
        <end position="347"/>
    </location>
</feature>
<feature type="transmembrane region" description="Helical" evidence="7">
    <location>
        <begin position="170"/>
        <end position="188"/>
    </location>
</feature>
<keyword evidence="10" id="KW-1185">Reference proteome</keyword>
<keyword evidence="5 7" id="KW-1133">Transmembrane helix</keyword>
<feature type="transmembrane region" description="Helical" evidence="7">
    <location>
        <begin position="359"/>
        <end position="380"/>
    </location>
</feature>
<dbReference type="Proteomes" id="UP001589776">
    <property type="component" value="Unassembled WGS sequence"/>
</dbReference>
<protein>
    <submittedName>
        <fullName evidence="9">MFS transporter</fullName>
    </submittedName>
</protein>
<dbReference type="EMBL" id="JBHLWN010000079">
    <property type="protein sequence ID" value="MFC0215036.1"/>
    <property type="molecule type" value="Genomic_DNA"/>
</dbReference>
<evidence type="ECO:0000259" key="8">
    <source>
        <dbReference type="PROSITE" id="PS50850"/>
    </source>
</evidence>
<feature type="transmembrane region" description="Helical" evidence="7">
    <location>
        <begin position="238"/>
        <end position="261"/>
    </location>
</feature>
<dbReference type="InterPro" id="IPR036259">
    <property type="entry name" value="MFS_trans_sf"/>
</dbReference>
<evidence type="ECO:0000256" key="4">
    <source>
        <dbReference type="ARBA" id="ARBA00022692"/>
    </source>
</evidence>
<feature type="transmembrane region" description="Helical" evidence="7">
    <location>
        <begin position="300"/>
        <end position="319"/>
    </location>
</feature>
<accession>A0ABV6DQV4</accession>
<dbReference type="PANTHER" id="PTHR23513">
    <property type="entry name" value="INTEGRAL MEMBRANE EFFLUX PROTEIN-RELATED"/>
    <property type="match status" value="1"/>
</dbReference>
<feature type="transmembrane region" description="Helical" evidence="7">
    <location>
        <begin position="141"/>
        <end position="164"/>
    </location>
</feature>
<name>A0ABV6DQV4_9BACL</name>
<evidence type="ECO:0000256" key="5">
    <source>
        <dbReference type="ARBA" id="ARBA00022989"/>
    </source>
</evidence>
<sequence>MLPILKNVNFLSFFASRTLANFADSIYFIALLWTVQTTFHSPAFTGFTFTALSAAAMFSFAFGPLIDRFSAAALSGIALLVQGVILLVIPSLAGPNPLSFSIVLILVLIAALFSALFYPANMSLIPQILEDKDKLVQGNSLVSTSDQLINLIGFLIGGTLVAWIGSNPSFYAASAALFFGSLLFFVLMRRLKAVKPNSGNVTNSGNDTAERPAAGFRAYAAEIKEGLQFLWRNTFLRVLMLLNVIANFSVSLLVIVLPSLGESYGSAFHYSAIYVAFFFGMIVGALLTNAIKKSGLNISLFWIGSGLALLLFYVLPFGIGWKAGSIALFGLCSGVVNVLQMSFLQLLTEERMMGRVMSTVTTISNIAIPLGSVIGSSLALQLRIETMFLLAGLMIICCGIVMLAIRSVRSYTAEASAPAPSQPTEAAL</sequence>
<evidence type="ECO:0000256" key="1">
    <source>
        <dbReference type="ARBA" id="ARBA00004651"/>
    </source>
</evidence>
<evidence type="ECO:0000256" key="7">
    <source>
        <dbReference type="SAM" id="Phobius"/>
    </source>
</evidence>
<feature type="transmembrane region" description="Helical" evidence="7">
    <location>
        <begin position="267"/>
        <end position="288"/>
    </location>
</feature>
<evidence type="ECO:0000313" key="9">
    <source>
        <dbReference type="EMBL" id="MFC0215036.1"/>
    </source>
</evidence>
<dbReference type="InterPro" id="IPR011701">
    <property type="entry name" value="MFS"/>
</dbReference>
<dbReference type="RefSeq" id="WP_377472492.1">
    <property type="nucleotide sequence ID" value="NZ_JBHLWN010000079.1"/>
</dbReference>